<evidence type="ECO:0008006" key="6">
    <source>
        <dbReference type="Google" id="ProtNLM"/>
    </source>
</evidence>
<keyword evidence="2" id="KW-0472">Membrane</keyword>
<keyword evidence="2" id="KW-1133">Transmembrane helix</keyword>
<evidence type="ECO:0000313" key="4">
    <source>
        <dbReference type="EMBL" id="GGQ16680.1"/>
    </source>
</evidence>
<sequence>MTASRPPLRALRAALFAAVCVLLSATGHALQSAHPVPVRSLVVAFGLTWALAWVAAGRPRGAPSIGSGLAAVQAVMHLMFATAQGSPGHPVHPEHFGHHADAVTLLPSGGMLMAHLGAAAVCGVWLARGERAFLRLARTAFAPLRPPLTAVRLPAAPRPPRRRPPRACRRGAGAVLAHTLSRRGPPRAAAPRATAPAHH</sequence>
<feature type="compositionally biased region" description="Low complexity" evidence="1">
    <location>
        <begin position="186"/>
        <end position="199"/>
    </location>
</feature>
<reference evidence="4" key="1">
    <citation type="journal article" date="2014" name="Int. J. Syst. Evol. Microbiol.">
        <title>Complete genome sequence of Corynebacterium casei LMG S-19264T (=DSM 44701T), isolated from a smear-ripened cheese.</title>
        <authorList>
            <consortium name="US DOE Joint Genome Institute (JGI-PGF)"/>
            <person name="Walter F."/>
            <person name="Albersmeier A."/>
            <person name="Kalinowski J."/>
            <person name="Ruckert C."/>
        </authorList>
    </citation>
    <scope>NUCLEOTIDE SEQUENCE</scope>
    <source>
        <strain evidence="4">JCM 4335</strain>
    </source>
</reference>
<dbReference type="Proteomes" id="UP000654123">
    <property type="component" value="Unassembled WGS sequence"/>
</dbReference>
<feature type="transmembrane region" description="Helical" evidence="2">
    <location>
        <begin position="68"/>
        <end position="85"/>
    </location>
</feature>
<evidence type="ECO:0000256" key="1">
    <source>
        <dbReference type="SAM" id="MobiDB-lite"/>
    </source>
</evidence>
<protein>
    <recommendedName>
        <fullName evidence="6">Integral membrane protein</fullName>
    </recommendedName>
</protein>
<evidence type="ECO:0000313" key="5">
    <source>
        <dbReference type="Proteomes" id="UP000654123"/>
    </source>
</evidence>
<feature type="signal peptide" evidence="3">
    <location>
        <begin position="1"/>
        <end position="29"/>
    </location>
</feature>
<keyword evidence="3" id="KW-0732">Signal</keyword>
<dbReference type="RefSeq" id="WP_189535640.1">
    <property type="nucleotide sequence ID" value="NZ_BMSV01000007.1"/>
</dbReference>
<keyword evidence="2" id="KW-0812">Transmembrane</keyword>
<keyword evidence="5" id="KW-1185">Reference proteome</keyword>
<feature type="chain" id="PRO_5038023342" description="Integral membrane protein" evidence="3">
    <location>
        <begin position="30"/>
        <end position="199"/>
    </location>
</feature>
<dbReference type="AlphaFoldDB" id="A0A918EMH6"/>
<feature type="region of interest" description="Disordered" evidence="1">
    <location>
        <begin position="175"/>
        <end position="199"/>
    </location>
</feature>
<name>A0A918EMH6_9ACTN</name>
<organism evidence="4 5">
    <name type="scientific">Streptomyces roseolilacinus</name>
    <dbReference type="NCBI Taxonomy" id="66904"/>
    <lineage>
        <taxon>Bacteria</taxon>
        <taxon>Bacillati</taxon>
        <taxon>Actinomycetota</taxon>
        <taxon>Actinomycetes</taxon>
        <taxon>Kitasatosporales</taxon>
        <taxon>Streptomycetaceae</taxon>
        <taxon>Streptomyces</taxon>
    </lineage>
</organism>
<proteinExistence type="predicted"/>
<gene>
    <name evidence="4" type="ORF">GCM10010249_39260</name>
</gene>
<feature type="transmembrane region" description="Helical" evidence="2">
    <location>
        <begin position="39"/>
        <end position="56"/>
    </location>
</feature>
<evidence type="ECO:0000256" key="2">
    <source>
        <dbReference type="SAM" id="Phobius"/>
    </source>
</evidence>
<comment type="caution">
    <text evidence="4">The sequence shown here is derived from an EMBL/GenBank/DDBJ whole genome shotgun (WGS) entry which is preliminary data.</text>
</comment>
<reference evidence="4" key="2">
    <citation type="submission" date="2020-09" db="EMBL/GenBank/DDBJ databases">
        <authorList>
            <person name="Sun Q."/>
            <person name="Ohkuma M."/>
        </authorList>
    </citation>
    <scope>NUCLEOTIDE SEQUENCE</scope>
    <source>
        <strain evidence="4">JCM 4335</strain>
    </source>
</reference>
<accession>A0A918EMH6</accession>
<evidence type="ECO:0000256" key="3">
    <source>
        <dbReference type="SAM" id="SignalP"/>
    </source>
</evidence>
<dbReference type="EMBL" id="BMSV01000007">
    <property type="protein sequence ID" value="GGQ16680.1"/>
    <property type="molecule type" value="Genomic_DNA"/>
</dbReference>
<feature type="transmembrane region" description="Helical" evidence="2">
    <location>
        <begin position="105"/>
        <end position="127"/>
    </location>
</feature>